<dbReference type="HAMAP" id="MF_02033">
    <property type="entry name" value="FtsA"/>
    <property type="match status" value="1"/>
</dbReference>
<feature type="domain" description="SHS2" evidence="6">
    <location>
        <begin position="6"/>
        <end position="195"/>
    </location>
</feature>
<comment type="caution">
    <text evidence="7">The sequence shown here is derived from an EMBL/GenBank/DDBJ whole genome shotgun (WGS) entry which is preliminary data.</text>
</comment>
<dbReference type="InterPro" id="IPR043129">
    <property type="entry name" value="ATPase_NBD"/>
</dbReference>
<proteinExistence type="inferred from homology"/>
<evidence type="ECO:0000256" key="2">
    <source>
        <dbReference type="ARBA" id="ARBA00022618"/>
    </source>
</evidence>
<sequence>MIRNISIGIDMGSTTTKVVVGEFIKGERNPRIIGIGESETKGIRHGYIVNIPLAVTSLKNAISIAEKNSNIKIRRAFISIGGVTLRGEMSSGIGIVSKANGEVTNLDINKALEDCEENLNLNNKKIIKVFPTSFKLDGKEILGRPEGMIGTKLEVKALFVTCSNLHFEDLLEVITLAGIDPIDVIASSEAGSRIALSTKQKIVGCGLVNIGSETVSFSVFENETLVSLYTFSIGGADITNDIALGMKISLENAERFKLGNIGEDFSKKKLDEIIEARLFDIFELIENHLKKIKRNELLPAGIVFIGGGANIQSLEEISKSVLKLPSKIGSTEIFGNIKTKLRDPSWFTALGLLIQDNEDTSYPKGSFENIFKNLKSILKSNIKQLMP</sequence>
<dbReference type="SUPFAM" id="SSF53067">
    <property type="entry name" value="Actin-like ATPase domain"/>
    <property type="match status" value="2"/>
</dbReference>
<comment type="similarity">
    <text evidence="5">Belongs to the FtsA/MreB family.</text>
</comment>
<dbReference type="GO" id="GO:0009898">
    <property type="term" value="C:cytoplasmic side of plasma membrane"/>
    <property type="evidence" value="ECO:0007669"/>
    <property type="project" value="UniProtKB-UniRule"/>
</dbReference>
<dbReference type="PANTHER" id="PTHR32432">
    <property type="entry name" value="CELL DIVISION PROTEIN FTSA-RELATED"/>
    <property type="match status" value="1"/>
</dbReference>
<evidence type="ECO:0000313" key="8">
    <source>
        <dbReference type="Proteomes" id="UP000185769"/>
    </source>
</evidence>
<evidence type="ECO:0000256" key="1">
    <source>
        <dbReference type="ARBA" id="ARBA00022475"/>
    </source>
</evidence>
<evidence type="ECO:0000259" key="6">
    <source>
        <dbReference type="SMART" id="SM00842"/>
    </source>
</evidence>
<dbReference type="PIRSF" id="PIRSF003101">
    <property type="entry name" value="FtsA"/>
    <property type="match status" value="1"/>
</dbReference>
<dbReference type="AlphaFoldDB" id="A0A1J4UW59"/>
<dbReference type="PANTHER" id="PTHR32432:SF4">
    <property type="entry name" value="CELL DIVISION PROTEIN FTSA"/>
    <property type="match status" value="1"/>
</dbReference>
<keyword evidence="1 5" id="KW-1003">Cell membrane</keyword>
<dbReference type="InterPro" id="IPR003494">
    <property type="entry name" value="SHS2_FtsA"/>
</dbReference>
<dbReference type="InterPro" id="IPR050696">
    <property type="entry name" value="FtsA/MreB"/>
</dbReference>
<dbReference type="EMBL" id="MNVM01000034">
    <property type="protein sequence ID" value="OIO29122.1"/>
    <property type="molecule type" value="Genomic_DNA"/>
</dbReference>
<dbReference type="Pfam" id="PF02491">
    <property type="entry name" value="SHS2_FTSA"/>
    <property type="match status" value="1"/>
</dbReference>
<evidence type="ECO:0000256" key="4">
    <source>
        <dbReference type="ARBA" id="ARBA00023306"/>
    </source>
</evidence>
<dbReference type="Proteomes" id="UP000185769">
    <property type="component" value="Unassembled WGS sequence"/>
</dbReference>
<evidence type="ECO:0000313" key="7">
    <source>
        <dbReference type="EMBL" id="OIO29122.1"/>
    </source>
</evidence>
<evidence type="ECO:0000256" key="3">
    <source>
        <dbReference type="ARBA" id="ARBA00023136"/>
    </source>
</evidence>
<name>A0A1J4UW59_9BACT</name>
<dbReference type="GO" id="GO:0032153">
    <property type="term" value="C:cell division site"/>
    <property type="evidence" value="ECO:0007669"/>
    <property type="project" value="UniProtKB-UniRule"/>
</dbReference>
<protein>
    <recommendedName>
        <fullName evidence="5">Cell division protein FtsA</fullName>
    </recommendedName>
</protein>
<reference evidence="7 8" key="1">
    <citation type="journal article" date="2016" name="Environ. Microbiol.">
        <title>Genomic resolution of a cold subsurface aquifer community provides metabolic insights for novel microbes adapted to high CO concentrations.</title>
        <authorList>
            <person name="Probst A.J."/>
            <person name="Castelle C.J."/>
            <person name="Singh A."/>
            <person name="Brown C.T."/>
            <person name="Anantharaman K."/>
            <person name="Sharon I."/>
            <person name="Hug L.A."/>
            <person name="Burstein D."/>
            <person name="Emerson J.B."/>
            <person name="Thomas B.C."/>
            <person name="Banfield J.F."/>
        </authorList>
    </citation>
    <scope>NUCLEOTIDE SEQUENCE [LARGE SCALE GENOMIC DNA]</scope>
    <source>
        <strain evidence="7">CG1_02_31_12</strain>
    </source>
</reference>
<comment type="function">
    <text evidence="5">Cell division protein that is involved in the assembly of the Z ring. May serve as a membrane anchor for the Z ring.</text>
</comment>
<dbReference type="Gene3D" id="3.30.1490.110">
    <property type="match status" value="1"/>
</dbReference>
<dbReference type="STRING" id="1805280.AUJ22_01950"/>
<dbReference type="GO" id="GO:0043093">
    <property type="term" value="P:FtsZ-dependent cytokinesis"/>
    <property type="evidence" value="ECO:0007669"/>
    <property type="project" value="UniProtKB-UniRule"/>
</dbReference>
<comment type="subunit">
    <text evidence="5">Self-interacts. Interacts with FtsZ.</text>
</comment>
<gene>
    <name evidence="5" type="primary">ftsA</name>
    <name evidence="7" type="ORF">AUJ22_01950</name>
</gene>
<dbReference type="Pfam" id="PF14450">
    <property type="entry name" value="FtsA"/>
    <property type="match status" value="1"/>
</dbReference>
<dbReference type="NCBIfam" id="TIGR01174">
    <property type="entry name" value="ftsA"/>
    <property type="match status" value="1"/>
</dbReference>
<keyword evidence="4 5" id="KW-0131">Cell cycle</keyword>
<evidence type="ECO:0000256" key="5">
    <source>
        <dbReference type="HAMAP-Rule" id="MF_02033"/>
    </source>
</evidence>
<dbReference type="Gene3D" id="3.30.420.40">
    <property type="match status" value="3"/>
</dbReference>
<keyword evidence="3 5" id="KW-0472">Membrane</keyword>
<organism evidence="7 8">
    <name type="scientific">Candidatus Nomurabacteria bacterium CG1_02_31_12</name>
    <dbReference type="NCBI Taxonomy" id="1805280"/>
    <lineage>
        <taxon>Bacteria</taxon>
        <taxon>Candidatus Nomuraibacteriota</taxon>
    </lineage>
</organism>
<keyword evidence="2 5" id="KW-0132">Cell division</keyword>
<comment type="subcellular location">
    <subcellularLocation>
        <location evidence="5">Cell membrane</location>
        <topology evidence="5">Peripheral membrane protein</topology>
        <orientation evidence="5">Cytoplasmic side</orientation>
    </subcellularLocation>
    <text evidence="5">Localizes to the Z ring in an FtsZ-dependent manner. Targeted to the membrane through a conserved C-terminal amphipathic helix.</text>
</comment>
<dbReference type="SMART" id="SM00842">
    <property type="entry name" value="FtsA"/>
    <property type="match status" value="1"/>
</dbReference>
<dbReference type="InterPro" id="IPR020823">
    <property type="entry name" value="Cell_div_FtsA"/>
</dbReference>
<accession>A0A1J4UW59</accession>